<dbReference type="PANTHER" id="PTHR30346">
    <property type="entry name" value="TRANSCRIPTIONAL DUAL REGULATOR HCAR-RELATED"/>
    <property type="match status" value="1"/>
</dbReference>
<dbReference type="Pfam" id="PF03466">
    <property type="entry name" value="LysR_substrate"/>
    <property type="match status" value="1"/>
</dbReference>
<protein>
    <submittedName>
        <fullName evidence="6">LysR family transcriptional regulator</fullName>
    </submittedName>
</protein>
<dbReference type="FunFam" id="1.10.10.10:FF:000001">
    <property type="entry name" value="LysR family transcriptional regulator"/>
    <property type="match status" value="1"/>
</dbReference>
<dbReference type="PRINTS" id="PR00039">
    <property type="entry name" value="HTHLYSR"/>
</dbReference>
<dbReference type="Pfam" id="PF00126">
    <property type="entry name" value="HTH_1"/>
    <property type="match status" value="1"/>
</dbReference>
<accession>A0A2T3HGL8</accession>
<dbReference type="Gene3D" id="1.10.10.10">
    <property type="entry name" value="Winged helix-like DNA-binding domain superfamily/Winged helix DNA-binding domain"/>
    <property type="match status" value="1"/>
</dbReference>
<dbReference type="RefSeq" id="WP_107217738.1">
    <property type="nucleotide sequence ID" value="NZ_KZ686274.1"/>
</dbReference>
<dbReference type="InterPro" id="IPR036390">
    <property type="entry name" value="WH_DNA-bd_sf"/>
</dbReference>
<gene>
    <name evidence="6" type="ORF">C7T94_19170</name>
</gene>
<dbReference type="AlphaFoldDB" id="A0A2T3HGL8"/>
<dbReference type="EMBL" id="PYLS01000010">
    <property type="protein sequence ID" value="PST81590.1"/>
    <property type="molecule type" value="Genomic_DNA"/>
</dbReference>
<dbReference type="InterPro" id="IPR005119">
    <property type="entry name" value="LysR_subst-bd"/>
</dbReference>
<evidence type="ECO:0000313" key="6">
    <source>
        <dbReference type="EMBL" id="PST81590.1"/>
    </source>
</evidence>
<dbReference type="GO" id="GO:0003677">
    <property type="term" value="F:DNA binding"/>
    <property type="evidence" value="ECO:0007669"/>
    <property type="project" value="UniProtKB-KW"/>
</dbReference>
<name>A0A2T3HGL8_9SPHI</name>
<dbReference type="Gene3D" id="3.40.190.10">
    <property type="entry name" value="Periplasmic binding protein-like II"/>
    <property type="match status" value="2"/>
</dbReference>
<dbReference type="InterPro" id="IPR036388">
    <property type="entry name" value="WH-like_DNA-bd_sf"/>
</dbReference>
<evidence type="ECO:0000259" key="5">
    <source>
        <dbReference type="PROSITE" id="PS50931"/>
    </source>
</evidence>
<comment type="similarity">
    <text evidence="1">Belongs to the LysR transcriptional regulatory family.</text>
</comment>
<feature type="domain" description="HTH lysR-type" evidence="5">
    <location>
        <begin position="1"/>
        <end position="58"/>
    </location>
</feature>
<comment type="caution">
    <text evidence="6">The sequence shown here is derived from an EMBL/GenBank/DDBJ whole genome shotgun (WGS) entry which is preliminary data.</text>
</comment>
<evidence type="ECO:0000256" key="2">
    <source>
        <dbReference type="ARBA" id="ARBA00023015"/>
    </source>
</evidence>
<dbReference type="Proteomes" id="UP000240912">
    <property type="component" value="Unassembled WGS sequence"/>
</dbReference>
<dbReference type="SUPFAM" id="SSF53850">
    <property type="entry name" value="Periplasmic binding protein-like II"/>
    <property type="match status" value="1"/>
</dbReference>
<dbReference type="GO" id="GO:0003700">
    <property type="term" value="F:DNA-binding transcription factor activity"/>
    <property type="evidence" value="ECO:0007669"/>
    <property type="project" value="InterPro"/>
</dbReference>
<evidence type="ECO:0000256" key="1">
    <source>
        <dbReference type="ARBA" id="ARBA00009437"/>
    </source>
</evidence>
<evidence type="ECO:0000256" key="4">
    <source>
        <dbReference type="ARBA" id="ARBA00023163"/>
    </source>
</evidence>
<proteinExistence type="inferred from homology"/>
<dbReference type="GO" id="GO:0032993">
    <property type="term" value="C:protein-DNA complex"/>
    <property type="evidence" value="ECO:0007669"/>
    <property type="project" value="TreeGrafter"/>
</dbReference>
<dbReference type="CDD" id="cd08414">
    <property type="entry name" value="PBP2_LTTR_aromatics_like"/>
    <property type="match status" value="1"/>
</dbReference>
<keyword evidence="4" id="KW-0804">Transcription</keyword>
<keyword evidence="2" id="KW-0805">Transcription regulation</keyword>
<keyword evidence="7" id="KW-1185">Reference proteome</keyword>
<sequence length="297" mass="33551">MELRHLLYFKTVAEELHFRKAAGKLFISQPPLSRQIRELEAEMGVRLFERNNKRVQLTAAGSYFKRQVDEIFARLEESKTMARSLHDAPASELRIGYISSTYHPKLLESLQEVRQQYPLLRIKLFEMPSLRQVEAIKTGELDAGIMRAPVQAAGLQVRSLFQDPFVMVLPQDMVLADTGAAGLGVQPFVFFSRDYAPLYHAKLLEICHRMGFEPDISHEVNNVYSILRLVAQGLGVSILPAAVQTQHPELPLRFIPVNLPVYTEVVLVCRQPRANAAVGLFLDDYADRFGSASSRTT</sequence>
<dbReference type="PROSITE" id="PS50931">
    <property type="entry name" value="HTH_LYSR"/>
    <property type="match status" value="1"/>
</dbReference>
<reference evidence="6 7" key="1">
    <citation type="submission" date="2018-03" db="EMBL/GenBank/DDBJ databases">
        <authorList>
            <person name="Keele B.F."/>
        </authorList>
    </citation>
    <scope>NUCLEOTIDE SEQUENCE [LARGE SCALE GENOMIC DNA]</scope>
    <source>
        <strain evidence="6 7">YL28-9</strain>
    </source>
</reference>
<organism evidence="6 7">
    <name type="scientific">Pedobacter yulinensis</name>
    <dbReference type="NCBI Taxonomy" id="2126353"/>
    <lineage>
        <taxon>Bacteria</taxon>
        <taxon>Pseudomonadati</taxon>
        <taxon>Bacteroidota</taxon>
        <taxon>Sphingobacteriia</taxon>
        <taxon>Sphingobacteriales</taxon>
        <taxon>Sphingobacteriaceae</taxon>
        <taxon>Pedobacter</taxon>
    </lineage>
</organism>
<keyword evidence="3" id="KW-0238">DNA-binding</keyword>
<dbReference type="InterPro" id="IPR000847">
    <property type="entry name" value="LysR_HTH_N"/>
</dbReference>
<dbReference type="SUPFAM" id="SSF46785">
    <property type="entry name" value="Winged helix' DNA-binding domain"/>
    <property type="match status" value="1"/>
</dbReference>
<evidence type="ECO:0000256" key="3">
    <source>
        <dbReference type="ARBA" id="ARBA00023125"/>
    </source>
</evidence>
<dbReference type="OrthoDB" id="9803735at2"/>
<dbReference type="PANTHER" id="PTHR30346:SF17">
    <property type="entry name" value="LYSR FAMILY TRANSCRIPTIONAL REGULATOR"/>
    <property type="match status" value="1"/>
</dbReference>
<evidence type="ECO:0000313" key="7">
    <source>
        <dbReference type="Proteomes" id="UP000240912"/>
    </source>
</evidence>